<dbReference type="EMBL" id="CP051143">
    <property type="protein sequence ID" value="QIX01757.1"/>
    <property type="molecule type" value="Genomic_DNA"/>
</dbReference>
<feature type="compositionally biased region" description="Basic and acidic residues" evidence="1">
    <location>
        <begin position="75"/>
        <end position="93"/>
    </location>
</feature>
<gene>
    <name evidence="2" type="ORF">AMS68_007274</name>
</gene>
<protein>
    <submittedName>
        <fullName evidence="2">Uncharacterized protein</fullName>
    </submittedName>
</protein>
<reference evidence="2 3" key="1">
    <citation type="journal article" date="2016" name="Sci. Rep.">
        <title>Peltaster fructicola genome reveals evolution from an invasive phytopathogen to an ectophytic parasite.</title>
        <authorList>
            <person name="Xu C."/>
            <person name="Chen H."/>
            <person name="Gleason M.L."/>
            <person name="Xu J.R."/>
            <person name="Liu H."/>
            <person name="Zhang R."/>
            <person name="Sun G."/>
        </authorList>
    </citation>
    <scope>NUCLEOTIDE SEQUENCE [LARGE SCALE GENOMIC DNA]</scope>
    <source>
        <strain evidence="2 3">LNHT1506</strain>
    </source>
</reference>
<keyword evidence="3" id="KW-1185">Reference proteome</keyword>
<evidence type="ECO:0000313" key="2">
    <source>
        <dbReference type="EMBL" id="QIX01757.1"/>
    </source>
</evidence>
<evidence type="ECO:0000313" key="3">
    <source>
        <dbReference type="Proteomes" id="UP000503462"/>
    </source>
</evidence>
<evidence type="ECO:0000256" key="1">
    <source>
        <dbReference type="SAM" id="MobiDB-lite"/>
    </source>
</evidence>
<feature type="compositionally biased region" description="Basic and acidic residues" evidence="1">
    <location>
        <begin position="7"/>
        <end position="26"/>
    </location>
</feature>
<accession>A0A6H0Y407</accession>
<organism evidence="2 3">
    <name type="scientific">Peltaster fructicola</name>
    <dbReference type="NCBI Taxonomy" id="286661"/>
    <lineage>
        <taxon>Eukaryota</taxon>
        <taxon>Fungi</taxon>
        <taxon>Dikarya</taxon>
        <taxon>Ascomycota</taxon>
        <taxon>Pezizomycotina</taxon>
        <taxon>Dothideomycetes</taxon>
        <taxon>Dothideomycetes incertae sedis</taxon>
        <taxon>Peltaster</taxon>
    </lineage>
</organism>
<dbReference type="Proteomes" id="UP000503462">
    <property type="component" value="Chromosome 5"/>
</dbReference>
<dbReference type="AlphaFoldDB" id="A0A6H0Y407"/>
<sequence>MAPKPAPNKDRQTQKRSSNHDTEGKAQAHSNESSNAGKKRKAPKDDAEPVKSQRRSGRANAKPSQKQLLGFLLSREAEDLTRPDDERKDIEERGEIKTYSSAVLNPFEELLCAIVLSRPISHRLGLRTIRTVLNEPYNFTSAKAVQDAGSEKQHQALWDARTQHKDKTAQQLGELADVILEKFTSKDDAGGKELGKALEKGDVDAIKQALKSSIKGLGVTGLDIFFRRVQWLWDKIFPYTDGRTADSLRKFELPYEPEQLVEAIDTHWKDLETKTVAGEDEAQKKRRAFVIILERVTGADLEGKVETILSHASQA</sequence>
<proteinExistence type="predicted"/>
<feature type="region of interest" description="Disordered" evidence="1">
    <location>
        <begin position="1"/>
        <end position="93"/>
    </location>
</feature>
<dbReference type="OrthoDB" id="4676at2759"/>
<name>A0A6H0Y407_9PEZI</name>